<sequence length="731" mass="81963">MNAHLTTEYVSYKQSKSNVSNNFAVAHYAGNVIYDVSGFLEKNRDRMSNFLVQLLRQSTLTLLSDLYHPDSLDSSGQWKERVQKTAAESVESSPGLQRSNSLYFGRQCREEPAGCRQAVASFNNFENLATKFETNGEKSSARTSSITQEASLSKYCPACNKCTTDAYDGVASACHLTESMKDFFNHSTKNCSGCVCGGKNGNKNGSSVSISWSGVSSTNTSKKISVTTNFRHSLAALLSHLLKHGRDMVRKTRRGSKNAPPLPPRPLGLLNRNSVGLELPAKNFDREVVMRQLHDTGVLETIVIRQYGYPIRFTYSEFLKRYCAMSIPPQRLLNNLPAFHSLMTHNEGCNGVEQQKLSQENKELLHAFVEDMHSWVRKILASAGLKIRGDEKESLWVLGRDKVLMKARVLKMLDLRLTELHQAVKVVQAIRSVSHLSYHLGQQTTSVEHVHTSENNTNDAREDGVLFERPERLRERARDCANNQSQAEISSHPAPRMESLKLRKSLSVAHGVVKTSSNNSTPKTTVSKMSNNQNTNRSWDSTSSYQETKDNASELAKHPPRPVISHVSYRLSNSVKCPQFANDTAVSEELPDCMGRPVSWHVGRYERVLAEHRHHQRAIETRSPSKPRVAKCSTPVSESSAKDMHVTSLERSSLNINFGSPDKPQSQCDFPSTRLYDVPDSPRVVSDRDRSEDITSEQKSVVVNLDLQNNRFKKIQMDLRQEIGQSSRPVP</sequence>
<comment type="similarity">
    <text evidence="7">Belongs to the TRAFAC class myosin-kinesin ATPase superfamily. Myosin family.</text>
</comment>
<dbReference type="InterPro" id="IPR027417">
    <property type="entry name" value="P-loop_NTPase"/>
</dbReference>
<name>A0ABD2QQ18_9PLAT</name>
<evidence type="ECO:0000313" key="10">
    <source>
        <dbReference type="EMBL" id="KAL3320831.1"/>
    </source>
</evidence>
<keyword evidence="5" id="KW-0206">Cytoskeleton</keyword>
<comment type="subcellular location">
    <subcellularLocation>
        <location evidence="2">Cell projection</location>
    </subcellularLocation>
    <subcellularLocation>
        <location evidence="1">Cytoplasm</location>
        <location evidence="1">Cytoskeleton</location>
    </subcellularLocation>
</comment>
<evidence type="ECO:0000259" key="9">
    <source>
        <dbReference type="PROSITE" id="PS51456"/>
    </source>
</evidence>
<dbReference type="PROSITE" id="PS51456">
    <property type="entry name" value="MYOSIN_MOTOR"/>
    <property type="match status" value="1"/>
</dbReference>
<feature type="region of interest" description="Disordered" evidence="8">
    <location>
        <begin position="618"/>
        <end position="698"/>
    </location>
</feature>
<feature type="domain" description="Myosin motor" evidence="9">
    <location>
        <begin position="1"/>
        <end position="418"/>
    </location>
</feature>
<keyword evidence="4" id="KW-0677">Repeat</keyword>
<feature type="compositionally biased region" description="Polar residues" evidence="8">
    <location>
        <begin position="649"/>
        <end position="670"/>
    </location>
</feature>
<dbReference type="Gene3D" id="1.20.58.530">
    <property type="match status" value="1"/>
</dbReference>
<keyword evidence="7" id="KW-0518">Myosin</keyword>
<accession>A0ABD2QQ18</accession>
<evidence type="ECO:0000313" key="11">
    <source>
        <dbReference type="Proteomes" id="UP001626550"/>
    </source>
</evidence>
<dbReference type="AlphaFoldDB" id="A0ABD2QQ18"/>
<evidence type="ECO:0000256" key="5">
    <source>
        <dbReference type="ARBA" id="ARBA00023212"/>
    </source>
</evidence>
<dbReference type="InterPro" id="IPR001609">
    <property type="entry name" value="Myosin_head_motor_dom-like"/>
</dbReference>
<dbReference type="GO" id="GO:0003779">
    <property type="term" value="F:actin binding"/>
    <property type="evidence" value="ECO:0007669"/>
    <property type="project" value="UniProtKB-KW"/>
</dbReference>
<dbReference type="PANTHER" id="PTHR46256">
    <property type="entry name" value="AGAP011099-PA"/>
    <property type="match status" value="1"/>
</dbReference>
<dbReference type="SUPFAM" id="SSF52540">
    <property type="entry name" value="P-loop containing nucleoside triphosphate hydrolases"/>
    <property type="match status" value="1"/>
</dbReference>
<comment type="caution">
    <text evidence="7">Lacks conserved residue(s) required for the propagation of feature annotation.</text>
</comment>
<feature type="region of interest" description="Disordered" evidence="8">
    <location>
        <begin position="509"/>
        <end position="559"/>
    </location>
</feature>
<keyword evidence="7" id="KW-0009">Actin-binding</keyword>
<dbReference type="Pfam" id="PF00063">
    <property type="entry name" value="Myosin_head"/>
    <property type="match status" value="2"/>
</dbReference>
<feature type="compositionally biased region" description="Basic and acidic residues" evidence="8">
    <location>
        <begin position="547"/>
        <end position="557"/>
    </location>
</feature>
<evidence type="ECO:0000256" key="8">
    <source>
        <dbReference type="SAM" id="MobiDB-lite"/>
    </source>
</evidence>
<dbReference type="Gene3D" id="1.20.5.4820">
    <property type="match status" value="1"/>
</dbReference>
<evidence type="ECO:0000256" key="4">
    <source>
        <dbReference type="ARBA" id="ARBA00022737"/>
    </source>
</evidence>
<evidence type="ECO:0000256" key="6">
    <source>
        <dbReference type="ARBA" id="ARBA00023273"/>
    </source>
</evidence>
<comment type="caution">
    <text evidence="10">The sequence shown here is derived from an EMBL/GenBank/DDBJ whole genome shotgun (WGS) entry which is preliminary data.</text>
</comment>
<keyword evidence="6" id="KW-0966">Cell projection</keyword>
<keyword evidence="7" id="KW-0505">Motor protein</keyword>
<keyword evidence="11" id="KW-1185">Reference proteome</keyword>
<dbReference type="PANTHER" id="PTHR46256:SF3">
    <property type="entry name" value="MYOSIN MOTOR DOMAIN-CONTAINING PROTEIN"/>
    <property type="match status" value="1"/>
</dbReference>
<evidence type="ECO:0000256" key="1">
    <source>
        <dbReference type="ARBA" id="ARBA00004245"/>
    </source>
</evidence>
<dbReference type="EMBL" id="JBJKFK010000026">
    <property type="protein sequence ID" value="KAL3320831.1"/>
    <property type="molecule type" value="Genomic_DNA"/>
</dbReference>
<evidence type="ECO:0000256" key="2">
    <source>
        <dbReference type="ARBA" id="ARBA00004316"/>
    </source>
</evidence>
<reference evidence="10 11" key="1">
    <citation type="submission" date="2024-11" db="EMBL/GenBank/DDBJ databases">
        <title>Adaptive evolution of stress response genes in parasites aligns with host niche diversity.</title>
        <authorList>
            <person name="Hahn C."/>
            <person name="Resl P."/>
        </authorList>
    </citation>
    <scope>NUCLEOTIDE SEQUENCE [LARGE SCALE GENOMIC DNA]</scope>
    <source>
        <strain evidence="10">EGGRZ-B1_66</strain>
        <tissue evidence="10">Body</tissue>
    </source>
</reference>
<gene>
    <name evidence="10" type="primary">MYO9</name>
    <name evidence="10" type="ORF">Ciccas_000488</name>
</gene>
<protein>
    <submittedName>
        <fullName evidence="10">Unconventional myosin-IXAa</fullName>
    </submittedName>
</protein>
<feature type="compositionally biased region" description="Polar residues" evidence="8">
    <location>
        <begin position="529"/>
        <end position="546"/>
    </location>
</feature>
<dbReference type="Proteomes" id="UP001626550">
    <property type="component" value="Unassembled WGS sequence"/>
</dbReference>
<keyword evidence="3" id="KW-0963">Cytoplasm</keyword>
<evidence type="ECO:0000256" key="7">
    <source>
        <dbReference type="PROSITE-ProRule" id="PRU00782"/>
    </source>
</evidence>
<proteinExistence type="inferred from homology"/>
<dbReference type="InterPro" id="IPR052409">
    <property type="entry name" value="Myosin-III_kinase_activity"/>
</dbReference>
<dbReference type="GO" id="GO:0042995">
    <property type="term" value="C:cell projection"/>
    <property type="evidence" value="ECO:0007669"/>
    <property type="project" value="UniProtKB-SubCell"/>
</dbReference>
<dbReference type="GO" id="GO:0016459">
    <property type="term" value="C:myosin complex"/>
    <property type="evidence" value="ECO:0007669"/>
    <property type="project" value="UniProtKB-KW"/>
</dbReference>
<organism evidence="10 11">
    <name type="scientific">Cichlidogyrus casuarinus</name>
    <dbReference type="NCBI Taxonomy" id="1844966"/>
    <lineage>
        <taxon>Eukaryota</taxon>
        <taxon>Metazoa</taxon>
        <taxon>Spiralia</taxon>
        <taxon>Lophotrochozoa</taxon>
        <taxon>Platyhelminthes</taxon>
        <taxon>Monogenea</taxon>
        <taxon>Monopisthocotylea</taxon>
        <taxon>Dactylogyridea</taxon>
        <taxon>Ancyrocephalidae</taxon>
        <taxon>Cichlidogyrus</taxon>
    </lineage>
</organism>
<evidence type="ECO:0000256" key="3">
    <source>
        <dbReference type="ARBA" id="ARBA00022490"/>
    </source>
</evidence>
<feature type="compositionally biased region" description="Low complexity" evidence="8">
    <location>
        <begin position="513"/>
        <end position="528"/>
    </location>
</feature>